<dbReference type="GO" id="GO:0016301">
    <property type="term" value="F:kinase activity"/>
    <property type="evidence" value="ECO:0007669"/>
    <property type="project" value="UniProtKB-KW"/>
</dbReference>
<evidence type="ECO:0000313" key="12">
    <source>
        <dbReference type="Proteomes" id="UP001299068"/>
    </source>
</evidence>
<dbReference type="Proteomes" id="UP001299068">
    <property type="component" value="Unassembled WGS sequence"/>
</dbReference>
<dbReference type="Gene3D" id="1.10.287.130">
    <property type="match status" value="1"/>
</dbReference>
<dbReference type="SMART" id="SM00304">
    <property type="entry name" value="HAMP"/>
    <property type="match status" value="1"/>
</dbReference>
<dbReference type="InterPro" id="IPR050351">
    <property type="entry name" value="BphY/WalK/GraS-like"/>
</dbReference>
<feature type="domain" description="Histidine kinase" evidence="9">
    <location>
        <begin position="266"/>
        <end position="460"/>
    </location>
</feature>
<evidence type="ECO:0000259" key="10">
    <source>
        <dbReference type="PROSITE" id="PS50885"/>
    </source>
</evidence>
<keyword evidence="8" id="KW-0472">Membrane</keyword>
<evidence type="ECO:0000313" key="11">
    <source>
        <dbReference type="EMBL" id="MBY0755244.1"/>
    </source>
</evidence>
<gene>
    <name evidence="11" type="ORF">K5V21_07225</name>
</gene>
<comment type="catalytic activity">
    <reaction evidence="1">
        <text>ATP + protein L-histidine = ADP + protein N-phospho-L-histidine.</text>
        <dbReference type="EC" id="2.7.13.3"/>
    </reaction>
</comment>
<evidence type="ECO:0000256" key="5">
    <source>
        <dbReference type="ARBA" id="ARBA00022679"/>
    </source>
</evidence>
<dbReference type="PANTHER" id="PTHR45453:SF3">
    <property type="entry name" value="HISTIDINE KINASE"/>
    <property type="match status" value="1"/>
</dbReference>
<evidence type="ECO:0000256" key="8">
    <source>
        <dbReference type="SAM" id="Phobius"/>
    </source>
</evidence>
<dbReference type="CDD" id="cd06225">
    <property type="entry name" value="HAMP"/>
    <property type="match status" value="1"/>
</dbReference>
<dbReference type="PANTHER" id="PTHR45453">
    <property type="entry name" value="PHOSPHATE REGULON SENSOR PROTEIN PHOR"/>
    <property type="match status" value="1"/>
</dbReference>
<evidence type="ECO:0000256" key="1">
    <source>
        <dbReference type="ARBA" id="ARBA00000085"/>
    </source>
</evidence>
<feature type="transmembrane region" description="Helical" evidence="8">
    <location>
        <begin position="16"/>
        <end position="44"/>
    </location>
</feature>
<evidence type="ECO:0000256" key="3">
    <source>
        <dbReference type="ARBA" id="ARBA00012438"/>
    </source>
</evidence>
<evidence type="ECO:0000256" key="6">
    <source>
        <dbReference type="ARBA" id="ARBA00022777"/>
    </source>
</evidence>
<evidence type="ECO:0000256" key="2">
    <source>
        <dbReference type="ARBA" id="ARBA00004370"/>
    </source>
</evidence>
<keyword evidence="8" id="KW-0812">Transmembrane</keyword>
<dbReference type="RefSeq" id="WP_221860369.1">
    <property type="nucleotide sequence ID" value="NZ_JAIKTU010000005.1"/>
</dbReference>
<keyword evidence="7" id="KW-0902">Two-component regulatory system</keyword>
<dbReference type="CDD" id="cd00082">
    <property type="entry name" value="HisKA"/>
    <property type="match status" value="1"/>
</dbReference>
<dbReference type="Pfam" id="PF00512">
    <property type="entry name" value="HisKA"/>
    <property type="match status" value="1"/>
</dbReference>
<dbReference type="InterPro" id="IPR036097">
    <property type="entry name" value="HisK_dim/P_sf"/>
</dbReference>
<dbReference type="SUPFAM" id="SSF158472">
    <property type="entry name" value="HAMP domain-like"/>
    <property type="match status" value="1"/>
</dbReference>
<dbReference type="EC" id="2.7.13.3" evidence="3"/>
<reference evidence="11 12" key="1">
    <citation type="journal article" date="2021" name="Cell Host Microbe">
        <title>in vivo commensal control of Clostridioides difficile virulence.</title>
        <authorList>
            <person name="Girinathan B.P."/>
            <person name="Dibenedetto N."/>
            <person name="Worley J.N."/>
            <person name="Peltier J."/>
            <person name="Arrieta-Ortiz M.L."/>
            <person name="Rupa Christinal Immanuel S."/>
            <person name="Lavin R."/>
            <person name="Delaney M.L."/>
            <person name="Cummins C."/>
            <person name="Hoffmann M."/>
            <person name="Luo Y."/>
            <person name="Gonzalez-Escalona N."/>
            <person name="Allard M."/>
            <person name="Onderdonk A.B."/>
            <person name="Gerber G.K."/>
            <person name="Sonenshein A.L."/>
            <person name="Baliga N."/>
            <person name="Dupuy B."/>
            <person name="Bry L."/>
        </authorList>
    </citation>
    <scope>NUCLEOTIDE SEQUENCE [LARGE SCALE GENOMIC DNA]</scope>
    <source>
        <strain evidence="11 12">DSM 599</strain>
    </source>
</reference>
<keyword evidence="12" id="KW-1185">Reference proteome</keyword>
<name>A0ABS7KWQ5_CLOSR</name>
<accession>A0ABS7KWQ5</accession>
<feature type="domain" description="HAMP" evidence="10">
    <location>
        <begin position="185"/>
        <end position="237"/>
    </location>
</feature>
<comment type="subcellular location">
    <subcellularLocation>
        <location evidence="2">Membrane</location>
    </subcellularLocation>
</comment>
<dbReference type="PROSITE" id="PS50885">
    <property type="entry name" value="HAMP"/>
    <property type="match status" value="1"/>
</dbReference>
<dbReference type="SMART" id="SM00388">
    <property type="entry name" value="HisKA"/>
    <property type="match status" value="1"/>
</dbReference>
<keyword evidence="4" id="KW-0597">Phosphoprotein</keyword>
<proteinExistence type="predicted"/>
<feature type="transmembrane region" description="Helical" evidence="8">
    <location>
        <begin position="160"/>
        <end position="183"/>
    </location>
</feature>
<dbReference type="InterPro" id="IPR003661">
    <property type="entry name" value="HisK_dim/P_dom"/>
</dbReference>
<evidence type="ECO:0000256" key="4">
    <source>
        <dbReference type="ARBA" id="ARBA00022553"/>
    </source>
</evidence>
<evidence type="ECO:0000259" key="9">
    <source>
        <dbReference type="PROSITE" id="PS50109"/>
    </source>
</evidence>
<dbReference type="Gene3D" id="3.30.565.10">
    <property type="entry name" value="Histidine kinase-like ATPase, C-terminal domain"/>
    <property type="match status" value="1"/>
</dbReference>
<dbReference type="EMBL" id="JAIKTU010000005">
    <property type="protein sequence ID" value="MBY0755244.1"/>
    <property type="molecule type" value="Genomic_DNA"/>
</dbReference>
<keyword evidence="6 11" id="KW-0418">Kinase</keyword>
<protein>
    <recommendedName>
        <fullName evidence="3">histidine kinase</fullName>
        <ecNumber evidence="3">2.7.13.3</ecNumber>
    </recommendedName>
</protein>
<keyword evidence="8" id="KW-1133">Transmembrane helix</keyword>
<dbReference type="Pfam" id="PF02518">
    <property type="entry name" value="HATPase_c"/>
    <property type="match status" value="1"/>
</dbReference>
<dbReference type="Gene3D" id="6.10.340.10">
    <property type="match status" value="1"/>
</dbReference>
<dbReference type="SUPFAM" id="SSF47384">
    <property type="entry name" value="Homodimeric domain of signal transducing histidine kinase"/>
    <property type="match status" value="1"/>
</dbReference>
<dbReference type="InterPro" id="IPR003660">
    <property type="entry name" value="HAMP_dom"/>
</dbReference>
<sequence>MYLRNKWDKIGIKKKLFVISSTVVLITSVVIYSILFLIVPMIYLDIKENNVKTSTNELITTLESKNDTNIDYTEILDKYSYDNGGMVLITTLYGDIVYSSNRIFGKPPKEEGRKDIFFNDKFNEQNDIKVSKQFYFKDIGRECIITTNVPIKFLNDMRRVMIRILPAIILITIGIGVLSQYIYSIVISKPLLKINSVAKKISKLNFNEKLPYEGKDEIAELSNSINSISSNLEETIFSLKEANEKLVSDIEKEKLQDKRRRDFIKAISHELKTPITVINGQIEGMIYEIGPYKDRDKYLRESLDSVSDLRTLVSEIINLAKYEESIDLNYEEFILNDLIIDIISGYEYFKNERNLNIKLNEYGKLKIRGDKNIIKKVISNLINNSLKYSLDNKDIEVDINKNGRVQIINYANNLDNIETDLLFKAFYRAEKSRNKETGGSGLGLYIVKTLLDTHGDINYGIDTQGEKFKFFLDFKNKQ</sequence>
<dbReference type="InterPro" id="IPR036890">
    <property type="entry name" value="HATPase_C_sf"/>
</dbReference>
<dbReference type="SMART" id="SM00387">
    <property type="entry name" value="HATPase_c"/>
    <property type="match status" value="1"/>
</dbReference>
<organism evidence="11 12">
    <name type="scientific">Clostridium sardiniense</name>
    <name type="common">Clostridium absonum</name>
    <dbReference type="NCBI Taxonomy" id="29369"/>
    <lineage>
        <taxon>Bacteria</taxon>
        <taxon>Bacillati</taxon>
        <taxon>Bacillota</taxon>
        <taxon>Clostridia</taxon>
        <taxon>Eubacteriales</taxon>
        <taxon>Clostridiaceae</taxon>
        <taxon>Clostridium</taxon>
    </lineage>
</organism>
<dbReference type="InterPro" id="IPR005467">
    <property type="entry name" value="His_kinase_dom"/>
</dbReference>
<keyword evidence="5" id="KW-0808">Transferase</keyword>
<dbReference type="SUPFAM" id="SSF55874">
    <property type="entry name" value="ATPase domain of HSP90 chaperone/DNA topoisomerase II/histidine kinase"/>
    <property type="match status" value="1"/>
</dbReference>
<dbReference type="InterPro" id="IPR003594">
    <property type="entry name" value="HATPase_dom"/>
</dbReference>
<dbReference type="Pfam" id="PF00672">
    <property type="entry name" value="HAMP"/>
    <property type="match status" value="1"/>
</dbReference>
<comment type="caution">
    <text evidence="11">The sequence shown here is derived from an EMBL/GenBank/DDBJ whole genome shotgun (WGS) entry which is preliminary data.</text>
</comment>
<dbReference type="PROSITE" id="PS50109">
    <property type="entry name" value="HIS_KIN"/>
    <property type="match status" value="1"/>
</dbReference>
<evidence type="ECO:0000256" key="7">
    <source>
        <dbReference type="ARBA" id="ARBA00023012"/>
    </source>
</evidence>